<dbReference type="InterPro" id="IPR010633">
    <property type="entry name" value="Phage_lambda_GpZ"/>
</dbReference>
<dbReference type="EMBL" id="LAZR01009712">
    <property type="protein sequence ID" value="KKM71004.1"/>
    <property type="molecule type" value="Genomic_DNA"/>
</dbReference>
<reference evidence="1" key="1">
    <citation type="journal article" date="2015" name="Nature">
        <title>Complex archaea that bridge the gap between prokaryotes and eukaryotes.</title>
        <authorList>
            <person name="Spang A."/>
            <person name="Saw J.H."/>
            <person name="Jorgensen S.L."/>
            <person name="Zaremba-Niedzwiedzka K."/>
            <person name="Martijn J."/>
            <person name="Lind A.E."/>
            <person name="van Eijk R."/>
            <person name="Schleper C."/>
            <person name="Guy L."/>
            <person name="Ettema T.J."/>
        </authorList>
    </citation>
    <scope>NUCLEOTIDE SEQUENCE</scope>
</reference>
<comment type="caution">
    <text evidence="1">The sequence shown here is derived from an EMBL/GenBank/DDBJ whole genome shotgun (WGS) entry which is preliminary data.</text>
</comment>
<name>A0A0F9JME3_9ZZZZ</name>
<accession>A0A0F9JME3</accession>
<evidence type="ECO:0008006" key="2">
    <source>
        <dbReference type="Google" id="ProtNLM"/>
    </source>
</evidence>
<dbReference type="Pfam" id="PF06763">
    <property type="entry name" value="Minor_tail_Z"/>
    <property type="match status" value="1"/>
</dbReference>
<evidence type="ECO:0000313" key="1">
    <source>
        <dbReference type="EMBL" id="KKM71004.1"/>
    </source>
</evidence>
<sequence>MAVVNVRLNNSDLKLGIASLRRKFPRAIKRAVKRAGTAGRAVMTKEIAADTGLPSKRIKQEIRINQLGDTGVQLEVRGRRIPLIDFKAKGPEPSRGRGRGVSYRLPGGRGRAPHAFIATMPSGHRGVFRRRGSARSPIIQLHGPSLVRVFEKFLPLGAKRAEEALVKNLRSEISFALRGRR</sequence>
<dbReference type="AlphaFoldDB" id="A0A0F9JME3"/>
<organism evidence="1">
    <name type="scientific">marine sediment metagenome</name>
    <dbReference type="NCBI Taxonomy" id="412755"/>
    <lineage>
        <taxon>unclassified sequences</taxon>
        <taxon>metagenomes</taxon>
        <taxon>ecological metagenomes</taxon>
    </lineage>
</organism>
<protein>
    <recommendedName>
        <fullName evidence="2">Phage tail protein</fullName>
    </recommendedName>
</protein>
<proteinExistence type="predicted"/>
<gene>
    <name evidence="1" type="ORF">LCGC14_1434970</name>
</gene>